<dbReference type="OrthoDB" id="9797551at2"/>
<dbReference type="EMBL" id="MCGG01000078">
    <property type="protein sequence ID" value="OEJ64021.1"/>
    <property type="molecule type" value="Genomic_DNA"/>
</dbReference>
<dbReference type="AlphaFoldDB" id="A0A1E5Q3E8"/>
<protein>
    <submittedName>
        <fullName evidence="2">Uncharacterized protein</fullName>
    </submittedName>
</protein>
<keyword evidence="1" id="KW-1133">Transmembrane helix</keyword>
<evidence type="ECO:0000256" key="1">
    <source>
        <dbReference type="SAM" id="Phobius"/>
    </source>
</evidence>
<name>A0A1E5Q3E8_9PROT</name>
<sequence>MTPLSFDALSSTSTLIEAQGDEHIIQLQAQLKKAQNHALFGVKSTHVQAGIHLRDYCESSGNIYLGAETFDDYAIHYVKKRSMDCQACSNTRVVVLGLAVLGALAYTVPQVLNSNPSGAVIVLFVGAVAFLPPVLFNNMRLLKKIFKKTVQPHHHYSAAE</sequence>
<organism evidence="2 3">
    <name type="scientific">Magnetovibrio blakemorei</name>
    <dbReference type="NCBI Taxonomy" id="28181"/>
    <lineage>
        <taxon>Bacteria</taxon>
        <taxon>Pseudomonadati</taxon>
        <taxon>Pseudomonadota</taxon>
        <taxon>Alphaproteobacteria</taxon>
        <taxon>Rhodospirillales</taxon>
        <taxon>Magnetovibrionaceae</taxon>
        <taxon>Magnetovibrio</taxon>
    </lineage>
</organism>
<accession>A0A1E5Q3E8</accession>
<keyword evidence="3" id="KW-1185">Reference proteome</keyword>
<evidence type="ECO:0000313" key="2">
    <source>
        <dbReference type="EMBL" id="OEJ64021.1"/>
    </source>
</evidence>
<proteinExistence type="predicted"/>
<keyword evidence="1" id="KW-0472">Membrane</keyword>
<reference evidence="3" key="1">
    <citation type="submission" date="2016-07" db="EMBL/GenBank/DDBJ databases">
        <authorList>
            <person name="Florea S."/>
            <person name="Webb J.S."/>
            <person name="Jaromczyk J."/>
            <person name="Schardl C.L."/>
        </authorList>
    </citation>
    <scope>NUCLEOTIDE SEQUENCE [LARGE SCALE GENOMIC DNA]</scope>
    <source>
        <strain evidence="3">MV-1</strain>
    </source>
</reference>
<evidence type="ECO:0000313" key="3">
    <source>
        <dbReference type="Proteomes" id="UP000095347"/>
    </source>
</evidence>
<feature type="transmembrane region" description="Helical" evidence="1">
    <location>
        <begin position="93"/>
        <end position="112"/>
    </location>
</feature>
<gene>
    <name evidence="2" type="ORF">BEN30_01025</name>
</gene>
<dbReference type="RefSeq" id="WP_069959369.1">
    <property type="nucleotide sequence ID" value="NZ_MCGG01000078.1"/>
</dbReference>
<comment type="caution">
    <text evidence="2">The sequence shown here is derived from an EMBL/GenBank/DDBJ whole genome shotgun (WGS) entry which is preliminary data.</text>
</comment>
<feature type="transmembrane region" description="Helical" evidence="1">
    <location>
        <begin position="118"/>
        <end position="138"/>
    </location>
</feature>
<keyword evidence="1" id="KW-0812">Transmembrane</keyword>
<dbReference type="Proteomes" id="UP000095347">
    <property type="component" value="Unassembled WGS sequence"/>
</dbReference>